<keyword evidence="4" id="KW-1185">Reference proteome</keyword>
<name>A0A1H6FN81_9EURY</name>
<dbReference type="InterPro" id="IPR011330">
    <property type="entry name" value="Glyco_hydro/deAcase_b/a-brl"/>
</dbReference>
<dbReference type="CDD" id="cd10970">
    <property type="entry name" value="CE4_DAC_u1_6s"/>
    <property type="match status" value="1"/>
</dbReference>
<gene>
    <name evidence="3" type="ORF">SAMN04487967_0255</name>
</gene>
<dbReference type="GO" id="GO:0016810">
    <property type="term" value="F:hydrolase activity, acting on carbon-nitrogen (but not peptide) bonds"/>
    <property type="evidence" value="ECO:0007669"/>
    <property type="project" value="InterPro"/>
</dbReference>
<dbReference type="GO" id="GO:0005975">
    <property type="term" value="P:carbohydrate metabolic process"/>
    <property type="evidence" value="ECO:0007669"/>
    <property type="project" value="InterPro"/>
</dbReference>
<proteinExistence type="predicted"/>
<dbReference type="InterPro" id="IPR002509">
    <property type="entry name" value="NODB_dom"/>
</dbReference>
<dbReference type="EMBL" id="FNWL01000001">
    <property type="protein sequence ID" value="SEH11225.1"/>
    <property type="molecule type" value="Genomic_DNA"/>
</dbReference>
<accession>A0A1H6FN81</accession>
<feature type="compositionally biased region" description="Acidic residues" evidence="1">
    <location>
        <begin position="37"/>
        <end position="46"/>
    </location>
</feature>
<dbReference type="RefSeq" id="WP_090503994.1">
    <property type="nucleotide sequence ID" value="NZ_FNWL01000001.1"/>
</dbReference>
<dbReference type="SUPFAM" id="SSF88713">
    <property type="entry name" value="Glycoside hydrolase/deacetylase"/>
    <property type="match status" value="1"/>
</dbReference>
<organism evidence="3 4">
    <name type="scientific">Natronorubrum sediminis</name>
    <dbReference type="NCBI Taxonomy" id="640943"/>
    <lineage>
        <taxon>Archaea</taxon>
        <taxon>Methanobacteriati</taxon>
        <taxon>Methanobacteriota</taxon>
        <taxon>Stenosarchaea group</taxon>
        <taxon>Halobacteria</taxon>
        <taxon>Halobacteriales</taxon>
        <taxon>Natrialbaceae</taxon>
        <taxon>Natronorubrum</taxon>
    </lineage>
</organism>
<evidence type="ECO:0000313" key="4">
    <source>
        <dbReference type="Proteomes" id="UP000199112"/>
    </source>
</evidence>
<evidence type="ECO:0000256" key="1">
    <source>
        <dbReference type="SAM" id="MobiDB-lite"/>
    </source>
</evidence>
<evidence type="ECO:0000313" key="3">
    <source>
        <dbReference type="EMBL" id="SEH11225.1"/>
    </source>
</evidence>
<dbReference type="AlphaFoldDB" id="A0A1H6FN81"/>
<dbReference type="Gene3D" id="3.20.20.370">
    <property type="entry name" value="Glycoside hydrolase/deacetylase"/>
    <property type="match status" value="1"/>
</dbReference>
<feature type="domain" description="NodB homology" evidence="2">
    <location>
        <begin position="203"/>
        <end position="324"/>
    </location>
</feature>
<dbReference type="Proteomes" id="UP000199112">
    <property type="component" value="Unassembled WGS sequence"/>
</dbReference>
<feature type="region of interest" description="Disordered" evidence="1">
    <location>
        <begin position="33"/>
        <end position="61"/>
    </location>
</feature>
<protein>
    <submittedName>
        <fullName evidence="3">Polysaccharide deacetylase</fullName>
    </submittedName>
</protein>
<evidence type="ECO:0000259" key="2">
    <source>
        <dbReference type="Pfam" id="PF01522"/>
    </source>
</evidence>
<sequence>MNRRTYLTTGLALGATGFAGVSLGRTEGVDEEHVIGEDPDDDDEFADAGPASPPPTGTFDDFETLERWRVRQDIGSFDADTDRYYEGSQSVVFEADDEGQTRIRRTLDDPIDIRTVAPGLAVAGERSSVVRIQLQDADGDYVEYSQRVLEGMPMTRKNFGLTRIRGDPDLSEIFVLQIVHWGDENADGAQLWVDDFHFVPKPETGRVMLQFHGGYESHYTVALSLLEEYGVTGSAFVPPERIGAESGNGESRLTEGQIASLAGADWTIGSYAARGSHLDGGSSSQLAAEIVGPAEWLEDEGYADDGRFFAYPGAVYSEASYELVTEHYDLAFAGSARAQGYAGNPHLCSLTSSPQPFEAADVVEWTAEHGGITAIPFYEIDDEDSYEALEETVSRIAELEAAGHLETISPVEMAEEYVY</sequence>
<dbReference type="Pfam" id="PF01522">
    <property type="entry name" value="Polysacc_deac_1"/>
    <property type="match status" value="1"/>
</dbReference>
<dbReference type="OrthoDB" id="10436at2157"/>
<reference evidence="4" key="1">
    <citation type="submission" date="2016-10" db="EMBL/GenBank/DDBJ databases">
        <authorList>
            <person name="Varghese N."/>
            <person name="Submissions S."/>
        </authorList>
    </citation>
    <scope>NUCLEOTIDE SEQUENCE [LARGE SCALE GENOMIC DNA]</scope>
    <source>
        <strain evidence="4">CGMCC 1.8981</strain>
    </source>
</reference>